<evidence type="ECO:0000256" key="5">
    <source>
        <dbReference type="ARBA" id="ARBA00023136"/>
    </source>
</evidence>
<reference evidence="7 8" key="1">
    <citation type="submission" date="2023-07" db="EMBL/GenBank/DDBJ databases">
        <title>Sorghum-associated microbial communities from plants grown in Nebraska, USA.</title>
        <authorList>
            <person name="Schachtman D."/>
        </authorList>
    </citation>
    <scope>NUCLEOTIDE SEQUENCE [LARGE SCALE GENOMIC DNA]</scope>
    <source>
        <strain evidence="7 8">DS1730</strain>
    </source>
</reference>
<dbReference type="Gene3D" id="2.60.120.260">
    <property type="entry name" value="Galactose-binding domain-like"/>
    <property type="match status" value="2"/>
</dbReference>
<keyword evidence="3 6" id="KW-0812">Transmembrane</keyword>
<evidence type="ECO:0000256" key="1">
    <source>
        <dbReference type="ARBA" id="ARBA00004162"/>
    </source>
</evidence>
<organism evidence="7 8">
    <name type="scientific">Brucella pseudogrignonensis</name>
    <dbReference type="NCBI Taxonomy" id="419475"/>
    <lineage>
        <taxon>Bacteria</taxon>
        <taxon>Pseudomonadati</taxon>
        <taxon>Pseudomonadota</taxon>
        <taxon>Alphaproteobacteria</taxon>
        <taxon>Hyphomicrobiales</taxon>
        <taxon>Brucellaceae</taxon>
        <taxon>Brucella/Ochrobactrum group</taxon>
        <taxon>Brucella</taxon>
    </lineage>
</organism>
<comment type="subcellular location">
    <subcellularLocation>
        <location evidence="6">Cell inner membrane</location>
    </subcellularLocation>
    <subcellularLocation>
        <location evidence="1">Cell membrane</location>
        <topology evidence="1">Single-pass membrane protein</topology>
    </subcellularLocation>
</comment>
<feature type="transmembrane region" description="Helical" evidence="6">
    <location>
        <begin position="769"/>
        <end position="791"/>
    </location>
</feature>
<gene>
    <name evidence="7" type="ORF">J2782_003396</name>
</gene>
<comment type="similarity">
    <text evidence="6">Belongs to the AcsB/BcsB family.</text>
</comment>
<evidence type="ECO:0000256" key="2">
    <source>
        <dbReference type="ARBA" id="ARBA00022475"/>
    </source>
</evidence>
<sequence>MTVFLPQKKSVISKFRVGAVIVSGAVASLASTCSYAQAPFSMTPEGAQESIPVIQQPTVAPPSAVPSAANLHKWQRYLIPTNQLSVRGEQFKRSWNISLSEAEASSAATLNIGYQNAILVAPENSFFTVTLNNTEVLKQAIRSSDQVADVNIAVPAKLLRAGNNTITLSAHQRHRTDCSVQSTYELWTNIDSTRTFLTFDLSAESDNISGSLRDINDHISTIGVNAKGETHFTIVAPGSNNSENGNSLLRLSQALAILGGMPNQSFSVEKFLFSDVQDASLHRSGELTVLLGTYDELKTAAQTLGIQFDAKAPESVEFLTDPSGRRVLLIAGGNWQRVKQSIDRIAELTDRPADVLRTELNTQNWHLPEAPMVRNKTTLTFSELGIPTQQFNGRRLSNEFIFGIPADFYANSYGNATIYMDAAYSSEVLPGSRIDIYVNDNIATTIPITNTDGGVMRQLPINISMRNFRPGVNTVVVEAALLTNQDNVCAPGVTTSQSSPRFALFDSSTFSVPTFARIGQTPNLAAMAGMAYPYSYSRETLPLVANFNDFNVMGASATILGNLASAAGRPFDITTSITDDRLLSNNALFVGNINSLPDTVLSSVGLNPDAKNSWSDDDSEVLLPDNKNLTLKDWQRLHQSTWVSNLQNIYSSLRTTFNISNELRLFPGETTQYTPSREISGVMAQGPSPSSNGAWTVFTAPDSAMLRTTAQTLTQQENWNESQGRITAYNRVNTAVETMPVQNLSFIPTQPFSISNWRLIATNWLSSNALSYVLLMIAVFVALGLTTSALVSRSGRRDDE</sequence>
<protein>
    <recommendedName>
        <fullName evidence="6">Cyclic di-GMP-binding protein</fullName>
    </recommendedName>
    <alternativeName>
        <fullName evidence="6">Cellulose synthase regulatory subunit</fullName>
    </alternativeName>
</protein>
<comment type="pathway">
    <text evidence="6">Glycan metabolism; bacterial cellulose biosynthesis.</text>
</comment>
<dbReference type="InterPro" id="IPR018513">
    <property type="entry name" value="Cell_synthase_bac"/>
</dbReference>
<dbReference type="PANTHER" id="PTHR39083:SF1">
    <property type="entry name" value="CYCLIC DI-GMP-BINDING PROTEIN"/>
    <property type="match status" value="1"/>
</dbReference>
<keyword evidence="6" id="KW-0135">Cellulose biosynthesis</keyword>
<evidence type="ECO:0000313" key="8">
    <source>
        <dbReference type="Proteomes" id="UP001184614"/>
    </source>
</evidence>
<dbReference type="EMBL" id="JAVDQT010000006">
    <property type="protein sequence ID" value="MDR6433650.1"/>
    <property type="molecule type" value="Genomic_DNA"/>
</dbReference>
<evidence type="ECO:0000256" key="4">
    <source>
        <dbReference type="ARBA" id="ARBA00022989"/>
    </source>
</evidence>
<dbReference type="RefSeq" id="WP_310014628.1">
    <property type="nucleotide sequence ID" value="NZ_JAVDQT010000006.1"/>
</dbReference>
<evidence type="ECO:0000256" key="3">
    <source>
        <dbReference type="ARBA" id="ARBA00022692"/>
    </source>
</evidence>
<comment type="caution">
    <text evidence="7">The sequence shown here is derived from an EMBL/GenBank/DDBJ whole genome shotgun (WGS) entry which is preliminary data.</text>
</comment>
<keyword evidence="4 6" id="KW-1133">Transmembrane helix</keyword>
<accession>A0ABU1MC79</accession>
<keyword evidence="2 6" id="KW-1003">Cell membrane</keyword>
<evidence type="ECO:0000256" key="6">
    <source>
        <dbReference type="RuleBase" id="RU365021"/>
    </source>
</evidence>
<keyword evidence="6" id="KW-0732">Signal</keyword>
<name>A0ABU1MC79_9HYPH</name>
<keyword evidence="6" id="KW-0997">Cell inner membrane</keyword>
<proteinExistence type="inferred from homology"/>
<keyword evidence="6" id="KW-0973">c-di-GMP</keyword>
<keyword evidence="5 6" id="KW-0472">Membrane</keyword>
<evidence type="ECO:0000313" key="7">
    <source>
        <dbReference type="EMBL" id="MDR6433650.1"/>
    </source>
</evidence>
<feature type="chain" id="PRO_5044989507" description="Cyclic di-GMP-binding protein" evidence="6">
    <location>
        <begin position="37"/>
        <end position="800"/>
    </location>
</feature>
<feature type="signal peptide" evidence="6">
    <location>
        <begin position="1"/>
        <end position="36"/>
    </location>
</feature>
<dbReference type="PANTHER" id="PTHR39083">
    <property type="entry name" value="CYCLIC DI-GMP-BINDING PROTEIN"/>
    <property type="match status" value="1"/>
</dbReference>
<comment type="subunit">
    <text evidence="6">Tightly associated with the cellulose synthase catalytic subunit.</text>
</comment>
<dbReference type="Proteomes" id="UP001184614">
    <property type="component" value="Unassembled WGS sequence"/>
</dbReference>
<comment type="function">
    <text evidence="6">Binds the cellulose synthase activator, bis-(3'-5') cyclic diguanylic acid (c-di-GMP).</text>
</comment>
<dbReference type="Pfam" id="PF03170">
    <property type="entry name" value="BcsB"/>
    <property type="match status" value="1"/>
</dbReference>
<keyword evidence="8" id="KW-1185">Reference proteome</keyword>